<dbReference type="InterPro" id="IPR036396">
    <property type="entry name" value="Cyt_P450_sf"/>
</dbReference>
<dbReference type="InterPro" id="IPR001128">
    <property type="entry name" value="Cyt_P450"/>
</dbReference>
<dbReference type="GO" id="GO:0005506">
    <property type="term" value="F:iron ion binding"/>
    <property type="evidence" value="ECO:0007669"/>
    <property type="project" value="InterPro"/>
</dbReference>
<keyword evidence="9" id="KW-0472">Membrane</keyword>
<keyword evidence="7" id="KW-1133">Transmembrane helix</keyword>
<evidence type="ECO:0000256" key="5">
    <source>
        <dbReference type="ARBA" id="ARBA00022692"/>
    </source>
</evidence>
<dbReference type="GO" id="GO:0020037">
    <property type="term" value="F:heme binding"/>
    <property type="evidence" value="ECO:0007669"/>
    <property type="project" value="InterPro"/>
</dbReference>
<evidence type="ECO:0000256" key="7">
    <source>
        <dbReference type="ARBA" id="ARBA00022989"/>
    </source>
</evidence>
<evidence type="ECO:0000313" key="11">
    <source>
        <dbReference type="Proteomes" id="UP000245609"/>
    </source>
</evidence>
<comment type="similarity">
    <text evidence="3">Belongs to the cytochrome P450 family.</text>
</comment>
<dbReference type="GO" id="GO:0004497">
    <property type="term" value="F:monooxygenase activity"/>
    <property type="evidence" value="ECO:0007669"/>
    <property type="project" value="UniProtKB-KW"/>
</dbReference>
<dbReference type="STRING" id="133381.A0A2T9ZEE7"/>
<comment type="subcellular location">
    <subcellularLocation>
        <location evidence="2">Membrane</location>
    </subcellularLocation>
</comment>
<evidence type="ECO:0000313" key="10">
    <source>
        <dbReference type="EMBL" id="PVV02973.1"/>
    </source>
</evidence>
<dbReference type="PANTHER" id="PTHR46206">
    <property type="entry name" value="CYTOCHROME P450"/>
    <property type="match status" value="1"/>
</dbReference>
<accession>A0A2T9ZEE7</accession>
<dbReference type="GO" id="GO:0016705">
    <property type="term" value="F:oxidoreductase activity, acting on paired donors, with incorporation or reduction of molecular oxygen"/>
    <property type="evidence" value="ECO:0007669"/>
    <property type="project" value="InterPro"/>
</dbReference>
<dbReference type="Pfam" id="PF00067">
    <property type="entry name" value="p450"/>
    <property type="match status" value="1"/>
</dbReference>
<reference evidence="10 11" key="1">
    <citation type="journal article" date="2018" name="MBio">
        <title>Comparative Genomics Reveals the Core Gene Toolbox for the Fungus-Insect Symbiosis.</title>
        <authorList>
            <person name="Wang Y."/>
            <person name="Stata M."/>
            <person name="Wang W."/>
            <person name="Stajich J.E."/>
            <person name="White M.M."/>
            <person name="Moncalvo J.M."/>
        </authorList>
    </citation>
    <scope>NUCLEOTIDE SEQUENCE [LARGE SCALE GENOMIC DNA]</scope>
    <source>
        <strain evidence="10 11">SC-DP-2</strain>
    </source>
</reference>
<evidence type="ECO:0000256" key="2">
    <source>
        <dbReference type="ARBA" id="ARBA00004370"/>
    </source>
</evidence>
<proteinExistence type="inferred from homology"/>
<organism evidence="10 11">
    <name type="scientific">Smittium megazygosporum</name>
    <dbReference type="NCBI Taxonomy" id="133381"/>
    <lineage>
        <taxon>Eukaryota</taxon>
        <taxon>Fungi</taxon>
        <taxon>Fungi incertae sedis</taxon>
        <taxon>Zoopagomycota</taxon>
        <taxon>Kickxellomycotina</taxon>
        <taxon>Harpellomycetes</taxon>
        <taxon>Harpellales</taxon>
        <taxon>Legeriomycetaceae</taxon>
        <taxon>Smittium</taxon>
    </lineage>
</organism>
<keyword evidence="6" id="KW-0479">Metal-binding</keyword>
<protein>
    <recommendedName>
        <fullName evidence="12">Cytochrome P450</fullName>
    </recommendedName>
</protein>
<evidence type="ECO:0000256" key="8">
    <source>
        <dbReference type="ARBA" id="ARBA00023033"/>
    </source>
</evidence>
<keyword evidence="11" id="KW-1185">Reference proteome</keyword>
<keyword evidence="4" id="KW-0408">Iron</keyword>
<dbReference type="SUPFAM" id="SSF48264">
    <property type="entry name" value="Cytochrome P450"/>
    <property type="match status" value="1"/>
</dbReference>
<keyword evidence="5" id="KW-0812">Transmembrane</keyword>
<comment type="caution">
    <text evidence="10">The sequence shown here is derived from an EMBL/GenBank/DDBJ whole genome shotgun (WGS) entry which is preliminary data.</text>
</comment>
<dbReference type="GO" id="GO:0016020">
    <property type="term" value="C:membrane"/>
    <property type="evidence" value="ECO:0007669"/>
    <property type="project" value="UniProtKB-SubCell"/>
</dbReference>
<comment type="cofactor">
    <cofactor evidence="1">
        <name>heme</name>
        <dbReference type="ChEBI" id="CHEBI:30413"/>
    </cofactor>
</comment>
<keyword evidence="8" id="KW-0560">Oxidoreductase</keyword>
<dbReference type="EMBL" id="MBFS01000293">
    <property type="protein sequence ID" value="PVV02973.1"/>
    <property type="molecule type" value="Genomic_DNA"/>
</dbReference>
<sequence>MMINFSNNILSHRFSYEYLSHPQEALSQDYAFKILDNYVYAETSVLRYRKSLCMSFPFYMSNYTREISLTGSRELGISIDKYLGESESSIGAGVGKLDIVDFLSNVFDESSDRICFGKLSEGPEFRKLIYSYAEGIYQKPRPKIALLDTINLYFKKKRYFNLRSYLIENLSKAYSETSGLQPTDFGVNSLVDIYMHNSDVREFGKEGFVSVLMDVWFYIVKIIPTRLVNIVVDLSVEPNLYFILIQEQKDLIKKYGNDITYNVTKEMVFMDAFIKESLNNSTPASFIYRFIRKDIFLSNGTLLPKEQISSLNAFSKSVTNTSKSNRKFDISKHILHNKSFTEPSIDNLIWGYGIKACPFAEYAGMLIKIFTALLVRKLYIFSNIQGNQPVHPGYVNIFTIFPSESSVYFKKHDINHYRDLINLEEEYKNIMNSDEAGLCSE</sequence>
<evidence type="ECO:0000256" key="1">
    <source>
        <dbReference type="ARBA" id="ARBA00001971"/>
    </source>
</evidence>
<keyword evidence="8" id="KW-0503">Monooxygenase</keyword>
<evidence type="ECO:0000256" key="3">
    <source>
        <dbReference type="ARBA" id="ARBA00010617"/>
    </source>
</evidence>
<dbReference type="Proteomes" id="UP000245609">
    <property type="component" value="Unassembled WGS sequence"/>
</dbReference>
<dbReference type="Gene3D" id="1.10.630.10">
    <property type="entry name" value="Cytochrome P450"/>
    <property type="match status" value="1"/>
</dbReference>
<gene>
    <name evidence="10" type="ORF">BB560_002559</name>
</gene>
<evidence type="ECO:0000256" key="4">
    <source>
        <dbReference type="ARBA" id="ARBA00022617"/>
    </source>
</evidence>
<dbReference type="AlphaFoldDB" id="A0A2T9ZEE7"/>
<dbReference type="OrthoDB" id="1470350at2759"/>
<name>A0A2T9ZEE7_9FUNG</name>
<dbReference type="PANTHER" id="PTHR46206:SF5">
    <property type="entry name" value="P450, PUTATIVE (EUROFUNG)-RELATED"/>
    <property type="match status" value="1"/>
</dbReference>
<evidence type="ECO:0000256" key="6">
    <source>
        <dbReference type="ARBA" id="ARBA00022723"/>
    </source>
</evidence>
<evidence type="ECO:0008006" key="12">
    <source>
        <dbReference type="Google" id="ProtNLM"/>
    </source>
</evidence>
<evidence type="ECO:0000256" key="9">
    <source>
        <dbReference type="ARBA" id="ARBA00023136"/>
    </source>
</evidence>
<keyword evidence="4" id="KW-0349">Heme</keyword>